<keyword evidence="5" id="KW-1185">Reference proteome</keyword>
<feature type="region of interest" description="Disordered" evidence="3">
    <location>
        <begin position="279"/>
        <end position="298"/>
    </location>
</feature>
<evidence type="ECO:0000313" key="4">
    <source>
        <dbReference type="EMBL" id="KAL0479916.1"/>
    </source>
</evidence>
<dbReference type="AlphaFoldDB" id="A0AAW2YSY3"/>
<dbReference type="InterPro" id="IPR027417">
    <property type="entry name" value="P-loop_NTPase"/>
</dbReference>
<accession>A0AAW2YSY3</accession>
<dbReference type="Proteomes" id="UP001431209">
    <property type="component" value="Unassembled WGS sequence"/>
</dbReference>
<evidence type="ECO:0000256" key="1">
    <source>
        <dbReference type="ARBA" id="ARBA00022741"/>
    </source>
</evidence>
<dbReference type="GO" id="GO:0003924">
    <property type="term" value="F:GTPase activity"/>
    <property type="evidence" value="ECO:0007669"/>
    <property type="project" value="InterPro"/>
</dbReference>
<dbReference type="PROSITE" id="PS51419">
    <property type="entry name" value="RAB"/>
    <property type="match status" value="1"/>
</dbReference>
<dbReference type="InterPro" id="IPR001806">
    <property type="entry name" value="Small_GTPase"/>
</dbReference>
<feature type="region of interest" description="Disordered" evidence="3">
    <location>
        <begin position="117"/>
        <end position="171"/>
    </location>
</feature>
<dbReference type="PROSITE" id="PS51421">
    <property type="entry name" value="RAS"/>
    <property type="match status" value="1"/>
</dbReference>
<dbReference type="InterPro" id="IPR020849">
    <property type="entry name" value="Small_GTPase_Ras-type"/>
</dbReference>
<dbReference type="Gene3D" id="3.40.50.300">
    <property type="entry name" value="P-loop containing nucleotide triphosphate hydrolases"/>
    <property type="match status" value="2"/>
</dbReference>
<dbReference type="EMBL" id="JAOPGA020000606">
    <property type="protein sequence ID" value="KAL0479916.1"/>
    <property type="molecule type" value="Genomic_DNA"/>
</dbReference>
<dbReference type="Pfam" id="PF00071">
    <property type="entry name" value="Ras"/>
    <property type="match status" value="2"/>
</dbReference>
<protein>
    <submittedName>
        <fullName evidence="4">Ras</fullName>
    </submittedName>
</protein>
<feature type="compositionally biased region" description="Low complexity" evidence="3">
    <location>
        <begin position="117"/>
        <end position="151"/>
    </location>
</feature>
<reference evidence="4 5" key="1">
    <citation type="submission" date="2024-03" db="EMBL/GenBank/DDBJ databases">
        <title>The Acrasis kona genome and developmental transcriptomes reveal deep origins of eukaryotic multicellular pathways.</title>
        <authorList>
            <person name="Sheikh S."/>
            <person name="Fu C.-J."/>
            <person name="Brown M.W."/>
            <person name="Baldauf S.L."/>
        </authorList>
    </citation>
    <scope>NUCLEOTIDE SEQUENCE [LARGE SCALE GENOMIC DNA]</scope>
    <source>
        <strain evidence="4 5">ATCC MYA-3509</strain>
    </source>
</reference>
<evidence type="ECO:0000256" key="3">
    <source>
        <dbReference type="SAM" id="MobiDB-lite"/>
    </source>
</evidence>
<dbReference type="GO" id="GO:0016020">
    <property type="term" value="C:membrane"/>
    <property type="evidence" value="ECO:0007669"/>
    <property type="project" value="InterPro"/>
</dbReference>
<sequence length="298" mass="33322">MATTVPIQWNIVIMGGSLVGKNTLVKQAVDIFDGRMESNGIKSKYIINVEFSGRMYELSLETFFDTGLTTSEQKSIQTAEGYVILYDVTNKFSIERAKMYYKKILQIKDPTHSDVRSQWLNNQSSSNNPSTPTSMDSPTSSATTSSSVQTPRKSNSPRDPSSPTIPQGTSKIPFLLGATKCDVDLSERQVTVVDGLKLADSMNCPYLEVSGLKKQNTVEDLFKELIKTIDRTKKTLVRANTQDSRKTSFKVGNLLPKSVSENDNDANNYLEMRRRKQTIKNRESDMPQHPTTSTTTHL</sequence>
<comment type="caution">
    <text evidence="4">The sequence shown here is derived from an EMBL/GenBank/DDBJ whole genome shotgun (WGS) entry which is preliminary data.</text>
</comment>
<feature type="compositionally biased region" description="Polar residues" evidence="3">
    <location>
        <begin position="289"/>
        <end position="298"/>
    </location>
</feature>
<evidence type="ECO:0000313" key="5">
    <source>
        <dbReference type="Proteomes" id="UP001431209"/>
    </source>
</evidence>
<dbReference type="GO" id="GO:0005525">
    <property type="term" value="F:GTP binding"/>
    <property type="evidence" value="ECO:0007669"/>
    <property type="project" value="UniProtKB-KW"/>
</dbReference>
<evidence type="ECO:0000256" key="2">
    <source>
        <dbReference type="ARBA" id="ARBA00023134"/>
    </source>
</evidence>
<dbReference type="SMART" id="SM00173">
    <property type="entry name" value="RAS"/>
    <property type="match status" value="1"/>
</dbReference>
<keyword evidence="2" id="KW-0342">GTP-binding</keyword>
<keyword evidence="1" id="KW-0547">Nucleotide-binding</keyword>
<organism evidence="4 5">
    <name type="scientific">Acrasis kona</name>
    <dbReference type="NCBI Taxonomy" id="1008807"/>
    <lineage>
        <taxon>Eukaryota</taxon>
        <taxon>Discoba</taxon>
        <taxon>Heterolobosea</taxon>
        <taxon>Tetramitia</taxon>
        <taxon>Eutetramitia</taxon>
        <taxon>Acrasidae</taxon>
        <taxon>Acrasis</taxon>
    </lineage>
</organism>
<name>A0AAW2YSY3_9EUKA</name>
<dbReference type="SUPFAM" id="SSF52540">
    <property type="entry name" value="P-loop containing nucleoside triphosphate hydrolases"/>
    <property type="match status" value="1"/>
</dbReference>
<proteinExistence type="predicted"/>
<feature type="compositionally biased region" description="Polar residues" evidence="3">
    <location>
        <begin position="152"/>
        <end position="170"/>
    </location>
</feature>
<gene>
    <name evidence="4" type="ORF">AKO1_000696</name>
</gene>
<dbReference type="PANTHER" id="PTHR24070">
    <property type="entry name" value="RAS, DI-RAS, AND RHEB FAMILY MEMBERS OF SMALL GTPASE SUPERFAMILY"/>
    <property type="match status" value="1"/>
</dbReference>
<dbReference type="GO" id="GO:0007165">
    <property type="term" value="P:signal transduction"/>
    <property type="evidence" value="ECO:0007669"/>
    <property type="project" value="InterPro"/>
</dbReference>